<evidence type="ECO:0000313" key="2">
    <source>
        <dbReference type="EMBL" id="KAB8606233.1"/>
    </source>
</evidence>
<keyword evidence="1" id="KW-0853">WD repeat</keyword>
<evidence type="ECO:0000313" key="3">
    <source>
        <dbReference type="Proteomes" id="UP000327013"/>
    </source>
</evidence>
<evidence type="ECO:0008006" key="4">
    <source>
        <dbReference type="Google" id="ProtNLM"/>
    </source>
</evidence>
<dbReference type="SUPFAM" id="SSF50978">
    <property type="entry name" value="WD40 repeat-like"/>
    <property type="match status" value="1"/>
</dbReference>
<comment type="caution">
    <text evidence="2">The sequence shown here is derived from an EMBL/GenBank/DDBJ whole genome shotgun (WGS) entry which is preliminary data.</text>
</comment>
<dbReference type="InterPro" id="IPR001680">
    <property type="entry name" value="WD40_rpt"/>
</dbReference>
<protein>
    <recommendedName>
        <fullName evidence="4">Anaphase-promoting complex subunit 4 WD40 domain-containing protein</fullName>
    </recommendedName>
</protein>
<dbReference type="AlphaFoldDB" id="A0A5N6L2I1"/>
<sequence>MSPEGSVAEQEKIDFDYRVETCPIEYLTDSLDGKDDDDAVMTLRDEMKVYRSFARARYWHADEKYIAVGGATADLRIWNVQSGELVQKVTIDKGDEASGQQQQEEYVDGHLLEQSWVVRDVSWHPTQPIVAAGSWWSGGNGKLGRSTVHDFRGCLSRDEELGDNDWVKVD</sequence>
<keyword evidence="3" id="KW-1185">Reference proteome</keyword>
<dbReference type="GO" id="GO:0043161">
    <property type="term" value="P:proteasome-mediated ubiquitin-dependent protein catabolic process"/>
    <property type="evidence" value="ECO:0007669"/>
    <property type="project" value="TreeGrafter"/>
</dbReference>
<organism evidence="2 3">
    <name type="scientific">Carpinus fangiana</name>
    <dbReference type="NCBI Taxonomy" id="176857"/>
    <lineage>
        <taxon>Eukaryota</taxon>
        <taxon>Viridiplantae</taxon>
        <taxon>Streptophyta</taxon>
        <taxon>Embryophyta</taxon>
        <taxon>Tracheophyta</taxon>
        <taxon>Spermatophyta</taxon>
        <taxon>Magnoliopsida</taxon>
        <taxon>eudicotyledons</taxon>
        <taxon>Gunneridae</taxon>
        <taxon>Pentapetalae</taxon>
        <taxon>rosids</taxon>
        <taxon>fabids</taxon>
        <taxon>Fagales</taxon>
        <taxon>Betulaceae</taxon>
        <taxon>Carpinus</taxon>
    </lineage>
</organism>
<reference evidence="2 3" key="1">
    <citation type="submission" date="2019-06" db="EMBL/GenBank/DDBJ databases">
        <title>A chromosomal-level reference genome of Carpinus fangiana (Coryloideae, Betulaceae).</title>
        <authorList>
            <person name="Yang X."/>
            <person name="Wang Z."/>
            <person name="Zhang L."/>
            <person name="Hao G."/>
            <person name="Liu J."/>
            <person name="Yang Y."/>
        </authorList>
    </citation>
    <scope>NUCLEOTIDE SEQUENCE [LARGE SCALE GENOMIC DNA]</scope>
    <source>
        <strain evidence="2">Cfa_2016G</strain>
        <tissue evidence="2">Leaf</tissue>
    </source>
</reference>
<accession>A0A5N6L2I1</accession>
<dbReference type="Gene3D" id="2.130.10.10">
    <property type="entry name" value="YVTN repeat-like/Quinoprotein amine dehydrogenase"/>
    <property type="match status" value="1"/>
</dbReference>
<name>A0A5N6L2I1_9ROSI</name>
<dbReference type="InterPro" id="IPR015943">
    <property type="entry name" value="WD40/YVTN_repeat-like_dom_sf"/>
</dbReference>
<dbReference type="InterPro" id="IPR036322">
    <property type="entry name" value="WD40_repeat_dom_sf"/>
</dbReference>
<dbReference type="PANTHER" id="PTHR19847">
    <property type="entry name" value="DDB1- AND CUL4-ASSOCIATED FACTOR 11"/>
    <property type="match status" value="1"/>
</dbReference>
<dbReference type="GO" id="GO:0080008">
    <property type="term" value="C:Cul4-RING E3 ubiquitin ligase complex"/>
    <property type="evidence" value="ECO:0007669"/>
    <property type="project" value="TreeGrafter"/>
</dbReference>
<dbReference type="Proteomes" id="UP000327013">
    <property type="component" value="Unassembled WGS sequence"/>
</dbReference>
<dbReference type="PANTHER" id="PTHR19847:SF7">
    <property type="entry name" value="DDB1- AND CUL4-ASSOCIATED FACTOR 11"/>
    <property type="match status" value="1"/>
</dbReference>
<dbReference type="InterPro" id="IPR051859">
    <property type="entry name" value="DCAF"/>
</dbReference>
<evidence type="ECO:0000256" key="1">
    <source>
        <dbReference type="PROSITE-ProRule" id="PRU00221"/>
    </source>
</evidence>
<proteinExistence type="predicted"/>
<feature type="repeat" description="WD" evidence="1">
    <location>
        <begin position="59"/>
        <end position="88"/>
    </location>
</feature>
<dbReference type="EMBL" id="VIBQ01000072">
    <property type="protein sequence ID" value="KAB8606233.1"/>
    <property type="molecule type" value="Genomic_DNA"/>
</dbReference>
<dbReference type="PROSITE" id="PS50082">
    <property type="entry name" value="WD_REPEATS_2"/>
    <property type="match status" value="1"/>
</dbReference>
<gene>
    <name evidence="2" type="ORF">FH972_025863</name>
</gene>